<dbReference type="SUPFAM" id="SSF53218">
    <property type="entry name" value="Molybdenum cofactor biosynthesis proteins"/>
    <property type="match status" value="1"/>
</dbReference>
<evidence type="ECO:0000256" key="3">
    <source>
        <dbReference type="ARBA" id="ARBA00022741"/>
    </source>
</evidence>
<evidence type="ECO:0000313" key="8">
    <source>
        <dbReference type="EMBL" id="RCS73522.1"/>
    </source>
</evidence>
<dbReference type="FunFam" id="3.40.980.10:FF:000003">
    <property type="entry name" value="Molybdenum cofactor biosynthesis protein B"/>
    <property type="match status" value="1"/>
</dbReference>
<evidence type="ECO:0000259" key="7">
    <source>
        <dbReference type="SMART" id="SM00852"/>
    </source>
</evidence>
<evidence type="ECO:0000256" key="2">
    <source>
        <dbReference type="ARBA" id="ARBA00015262"/>
    </source>
</evidence>
<evidence type="ECO:0000256" key="1">
    <source>
        <dbReference type="ARBA" id="ARBA00006112"/>
    </source>
</evidence>
<evidence type="ECO:0000256" key="5">
    <source>
        <dbReference type="ARBA" id="ARBA00055616"/>
    </source>
</evidence>
<keyword evidence="4" id="KW-0342">GTP-binding</keyword>
<dbReference type="PANTHER" id="PTHR43232">
    <property type="entry name" value="MOLYBDENUM COFACTOR BIOSYNTHESIS PROTEIN B"/>
    <property type="match status" value="1"/>
</dbReference>
<dbReference type="Pfam" id="PF00994">
    <property type="entry name" value="MoCF_biosynth"/>
    <property type="match status" value="1"/>
</dbReference>
<dbReference type="RefSeq" id="WP_086959917.1">
    <property type="nucleotide sequence ID" value="NZ_AP018680.1"/>
</dbReference>
<dbReference type="PANTHER" id="PTHR43232:SF2">
    <property type="entry name" value="MOLYBDENUM COFACTOR BIOSYNTHESIS PROTEIN B"/>
    <property type="match status" value="1"/>
</dbReference>
<dbReference type="SMART" id="SM00852">
    <property type="entry name" value="MoCF_biosynth"/>
    <property type="match status" value="1"/>
</dbReference>
<organism evidence="8 9">
    <name type="scientific">Vibrio casei</name>
    <dbReference type="NCBI Taxonomy" id="673372"/>
    <lineage>
        <taxon>Bacteria</taxon>
        <taxon>Pseudomonadati</taxon>
        <taxon>Pseudomonadota</taxon>
        <taxon>Gammaproteobacteria</taxon>
        <taxon>Vibrionales</taxon>
        <taxon>Vibrionaceae</taxon>
        <taxon>Vibrio</taxon>
    </lineage>
</organism>
<evidence type="ECO:0000256" key="4">
    <source>
        <dbReference type="ARBA" id="ARBA00023134"/>
    </source>
</evidence>
<dbReference type="AlphaFoldDB" id="A0A368LNR5"/>
<dbReference type="NCBIfam" id="TIGR00177">
    <property type="entry name" value="molyb_syn"/>
    <property type="match status" value="1"/>
</dbReference>
<dbReference type="OrthoDB" id="9784492at2"/>
<dbReference type="InterPro" id="IPR036425">
    <property type="entry name" value="MoaB/Mog-like_dom_sf"/>
</dbReference>
<keyword evidence="6" id="KW-0501">Molybdenum cofactor biosynthesis</keyword>
<dbReference type="EMBL" id="QPGL01000001">
    <property type="protein sequence ID" value="RCS73522.1"/>
    <property type="molecule type" value="Genomic_DNA"/>
</dbReference>
<proteinExistence type="inferred from homology"/>
<dbReference type="GO" id="GO:0005525">
    <property type="term" value="F:GTP binding"/>
    <property type="evidence" value="ECO:0007669"/>
    <property type="project" value="UniProtKB-KW"/>
</dbReference>
<dbReference type="GO" id="GO:0005829">
    <property type="term" value="C:cytosol"/>
    <property type="evidence" value="ECO:0007669"/>
    <property type="project" value="TreeGrafter"/>
</dbReference>
<comment type="function">
    <text evidence="5">May be involved in the biosynthesis of molybdopterin. Can bind GTP and has low GTPase activity. Can bind MPT, but has no MPT adenylyl transferase activity.</text>
</comment>
<gene>
    <name evidence="8" type="primary">moaB</name>
    <name evidence="8" type="ORF">CIK83_07790</name>
</gene>
<dbReference type="InterPro" id="IPR001453">
    <property type="entry name" value="MoaB/Mog_dom"/>
</dbReference>
<accession>A0A368LNR5</accession>
<comment type="caution">
    <text evidence="8">The sequence shown here is derived from an EMBL/GenBank/DDBJ whole genome shotgun (WGS) entry which is preliminary data.</text>
</comment>
<dbReference type="InterPro" id="IPR013484">
    <property type="entry name" value="MoaB_proteobac"/>
</dbReference>
<dbReference type="GO" id="GO:0006777">
    <property type="term" value="P:Mo-molybdopterin cofactor biosynthetic process"/>
    <property type="evidence" value="ECO:0007669"/>
    <property type="project" value="UniProtKB-UniRule"/>
</dbReference>
<dbReference type="Proteomes" id="UP000252479">
    <property type="component" value="Unassembled WGS sequence"/>
</dbReference>
<sequence length="170" mass="18624">MARVAAEFKPARIAVLTVSDSRTPENDTSGDYFVEQIQQVGHQLAERQIVADNKYQIRALVSGWIADGTIQAVLISGGTGFTAKNYTTEALQPLFDKQVEGFGEIFRMLSFEDIGSSSLQSRAIAGMANQTVIFAMPGSTGACRLGWEKLIKEQLDARHRPCNFMPHLSA</sequence>
<dbReference type="NCBIfam" id="TIGR02667">
    <property type="entry name" value="moaB_proteo"/>
    <property type="match status" value="1"/>
</dbReference>
<evidence type="ECO:0000313" key="9">
    <source>
        <dbReference type="Proteomes" id="UP000252479"/>
    </source>
</evidence>
<keyword evidence="3" id="KW-0547">Nucleotide-binding</keyword>
<dbReference type="PIRSF" id="PIRSF006443">
    <property type="entry name" value="MoaB"/>
    <property type="match status" value="1"/>
</dbReference>
<comment type="similarity">
    <text evidence="1 6">Belongs to the MoaB/Mog family.</text>
</comment>
<reference evidence="8 9" key="1">
    <citation type="journal article" date="2017" name="Elife">
        <title>Extensive horizontal gene transfer in cheese-associated bacteria.</title>
        <authorList>
            <person name="Bonham K.S."/>
            <person name="Wolfe B.E."/>
            <person name="Dutton R.J."/>
        </authorList>
    </citation>
    <scope>NUCLEOTIDE SEQUENCE [LARGE SCALE GENOMIC DNA]</scope>
    <source>
        <strain evidence="8 9">JB196</strain>
    </source>
</reference>
<dbReference type="UniPathway" id="UPA00344"/>
<dbReference type="CDD" id="cd00886">
    <property type="entry name" value="MogA_MoaB"/>
    <property type="match status" value="1"/>
</dbReference>
<keyword evidence="9" id="KW-1185">Reference proteome</keyword>
<name>A0A368LNR5_9VIBR</name>
<protein>
    <recommendedName>
        <fullName evidence="2 6">Molybdenum cofactor biosynthesis protein B</fullName>
    </recommendedName>
</protein>
<dbReference type="GeneID" id="303188817"/>
<comment type="pathway">
    <text evidence="6">Cofactor biosynthesis; molybdopterin biosynthesis.</text>
</comment>
<feature type="domain" description="MoaB/Mog" evidence="7">
    <location>
        <begin position="14"/>
        <end position="158"/>
    </location>
</feature>
<dbReference type="InterPro" id="IPR012245">
    <property type="entry name" value="MoaB"/>
</dbReference>
<dbReference type="Gene3D" id="3.40.980.10">
    <property type="entry name" value="MoaB/Mog-like domain"/>
    <property type="match status" value="1"/>
</dbReference>
<evidence type="ECO:0000256" key="6">
    <source>
        <dbReference type="PIRNR" id="PIRNR006443"/>
    </source>
</evidence>